<feature type="region of interest" description="Disordered" evidence="1">
    <location>
        <begin position="90"/>
        <end position="197"/>
    </location>
</feature>
<dbReference type="PaxDb" id="284590-Q6CXW1"/>
<protein>
    <submittedName>
        <fullName evidence="2">KLLA0A05181p</fullName>
    </submittedName>
</protein>
<dbReference type="InterPro" id="IPR022592">
    <property type="entry name" value="Nucleolar_19"/>
</dbReference>
<dbReference type="FunCoup" id="Q6CXW1">
    <property type="interactions" value="136"/>
</dbReference>
<evidence type="ECO:0000313" key="2">
    <source>
        <dbReference type="EMBL" id="CAH02816.1"/>
    </source>
</evidence>
<dbReference type="eggNOG" id="ENOG502S1GY">
    <property type="taxonomic scope" value="Eukaryota"/>
</dbReference>
<dbReference type="EMBL" id="CR382121">
    <property type="protein sequence ID" value="CAH02816.1"/>
    <property type="molecule type" value="Genomic_DNA"/>
</dbReference>
<dbReference type="HOGENOM" id="CLU_094334_0_0_1"/>
<dbReference type="Proteomes" id="UP000000598">
    <property type="component" value="Chromosome A"/>
</dbReference>
<organism evidence="2 3">
    <name type="scientific">Kluyveromyces lactis (strain ATCC 8585 / CBS 2359 / DSM 70799 / NBRC 1267 / NRRL Y-1140 / WM37)</name>
    <name type="common">Yeast</name>
    <name type="synonym">Candida sphaerica</name>
    <dbReference type="NCBI Taxonomy" id="284590"/>
    <lineage>
        <taxon>Eukaryota</taxon>
        <taxon>Fungi</taxon>
        <taxon>Dikarya</taxon>
        <taxon>Ascomycota</taxon>
        <taxon>Saccharomycotina</taxon>
        <taxon>Saccharomycetes</taxon>
        <taxon>Saccharomycetales</taxon>
        <taxon>Saccharomycetaceae</taxon>
        <taxon>Kluyveromyces</taxon>
    </lineage>
</organism>
<dbReference type="AlphaFoldDB" id="Q6CXW1"/>
<name>Q6CXW1_KLULA</name>
<dbReference type="KEGG" id="kla:KLLA0_A05181g"/>
<gene>
    <name evidence="2" type="ORF">KLLA0_A05181g</name>
</gene>
<keyword evidence="3" id="KW-1185">Reference proteome</keyword>
<feature type="compositionally biased region" description="Basic and acidic residues" evidence="1">
    <location>
        <begin position="130"/>
        <end position="141"/>
    </location>
</feature>
<sequence>MSRAQEIKEKQALLAKFQNGFSSSTAKVLGWIEDSKTSSNDLAKEDSNESKKEFFQLPVIQIGSGLSFENAQSTDDTDIHTIGEFIKSDKKVSSLAKKKRATKDVQQRNSIHRVRKDDSQAMVSLKHKIRNQERQKIRNELPRGTNVSKDHSKNQYYTKSTSSHSDSSSDEEDMEPKVQKHSKKQFGLLFAGKKSKR</sequence>
<dbReference type="Pfam" id="PF10863">
    <property type="entry name" value="NOP19"/>
    <property type="match status" value="1"/>
</dbReference>
<dbReference type="GO" id="GO:0042274">
    <property type="term" value="P:ribosomal small subunit biogenesis"/>
    <property type="evidence" value="ECO:0007669"/>
    <property type="project" value="InterPro"/>
</dbReference>
<dbReference type="STRING" id="284590.Q6CXW1"/>
<evidence type="ECO:0000256" key="1">
    <source>
        <dbReference type="SAM" id="MobiDB-lite"/>
    </source>
</evidence>
<dbReference type="OMA" id="HEARDSI"/>
<accession>Q6CXW1</accession>
<dbReference type="GO" id="GO:0030686">
    <property type="term" value="C:90S preribosome"/>
    <property type="evidence" value="ECO:0007669"/>
    <property type="project" value="InterPro"/>
</dbReference>
<dbReference type="InParanoid" id="Q6CXW1"/>
<evidence type="ECO:0000313" key="3">
    <source>
        <dbReference type="Proteomes" id="UP000000598"/>
    </source>
</evidence>
<proteinExistence type="predicted"/>
<reference evidence="2 3" key="1">
    <citation type="journal article" date="2004" name="Nature">
        <title>Genome evolution in yeasts.</title>
        <authorList>
            <consortium name="Genolevures"/>
            <person name="Dujon B."/>
            <person name="Sherman D."/>
            <person name="Fischer G."/>
            <person name="Durrens P."/>
            <person name="Casaregola S."/>
            <person name="Lafontaine I."/>
            <person name="de Montigny J."/>
            <person name="Marck C."/>
            <person name="Neuveglise C."/>
            <person name="Talla E."/>
            <person name="Goffard N."/>
            <person name="Frangeul L."/>
            <person name="Aigle M."/>
            <person name="Anthouard V."/>
            <person name="Babour A."/>
            <person name="Barbe V."/>
            <person name="Barnay S."/>
            <person name="Blanchin S."/>
            <person name="Beckerich J.M."/>
            <person name="Beyne E."/>
            <person name="Bleykasten C."/>
            <person name="Boisrame A."/>
            <person name="Boyer J."/>
            <person name="Cattolico L."/>
            <person name="Confanioleri F."/>
            <person name="de Daruvar A."/>
            <person name="Despons L."/>
            <person name="Fabre E."/>
            <person name="Fairhead C."/>
            <person name="Ferry-Dumazet H."/>
            <person name="Groppi A."/>
            <person name="Hantraye F."/>
            <person name="Hennequin C."/>
            <person name="Jauniaux N."/>
            <person name="Joyet P."/>
            <person name="Kachouri R."/>
            <person name="Kerrest A."/>
            <person name="Koszul R."/>
            <person name="Lemaire M."/>
            <person name="Lesur I."/>
            <person name="Ma L."/>
            <person name="Muller H."/>
            <person name="Nicaud J.M."/>
            <person name="Nikolski M."/>
            <person name="Oztas S."/>
            <person name="Ozier-Kalogeropoulos O."/>
            <person name="Pellenz S."/>
            <person name="Potier S."/>
            <person name="Richard G.F."/>
            <person name="Straub M.L."/>
            <person name="Suleau A."/>
            <person name="Swennene D."/>
            <person name="Tekaia F."/>
            <person name="Wesolowski-Louvel M."/>
            <person name="Westhof E."/>
            <person name="Wirth B."/>
            <person name="Zeniou-Meyer M."/>
            <person name="Zivanovic I."/>
            <person name="Bolotin-Fukuhara M."/>
            <person name="Thierry A."/>
            <person name="Bouchier C."/>
            <person name="Caudron B."/>
            <person name="Scarpelli C."/>
            <person name="Gaillardin C."/>
            <person name="Weissenbach J."/>
            <person name="Wincker P."/>
            <person name="Souciet J.L."/>
        </authorList>
    </citation>
    <scope>NUCLEOTIDE SEQUENCE [LARGE SCALE GENOMIC DNA]</scope>
    <source>
        <strain evidence="3">ATCC 8585 / CBS 2359 / DSM 70799 / NBRC 1267 / NRRL Y-1140 / WM37</strain>
    </source>
</reference>